<name>A0A160M5S8_9BACI</name>
<feature type="domain" description="Orn/Lys/Arg decarboxylase C-terminal" evidence="7">
    <location>
        <begin position="407"/>
        <end position="453"/>
    </location>
</feature>
<dbReference type="GO" id="GO:0016831">
    <property type="term" value="F:carboxy-lyase activity"/>
    <property type="evidence" value="ECO:0007669"/>
    <property type="project" value="UniProtKB-KW"/>
</dbReference>
<dbReference type="SUPFAM" id="SSF55904">
    <property type="entry name" value="Ornithine decarboxylase C-terminal domain"/>
    <property type="match status" value="1"/>
</dbReference>
<dbReference type="STRING" id="1196031.A361_00200"/>
<sequence length="486" mass="53583">MNHEQTPLWEQLKKHASHQPVSFHVPGHKNGQLAGGEGADYFKDILKLDATELSGLDDLHSPEGVILKAQKLLADLYGVPKSFFLVNGSTSGNLAMVMSAAKENETVLVQRNCHKSILNGITLARAKPVFLAPEFNEEWGVAGGVALETVKEAIRQNPEAKALILTYPNYYGMVFNLESIIEYAHDHGVPVLVDEAHGAHLIGGDSFPASAVQLQADLVVQSAHKTLPAMTMGAYLHFNSRFIKEERVSKYLGILQSSSPSYPIMASLDLARAYLASFSGKDEEALLEKAGHFRKNLSKIKGIKVLNFEHKNGDPLKVTIQSAAALSGYELQALLEKHGIFTEMADPYNVLFVLPLLKKDMDYPFERVIQCLEEELKSFGPAGRHEKIPFSKRPVSGLALEQKEQDRCTIKTVALEEAVGKICAQQVTPYPPGIPLLFPGELIEGEDIASIRFQIKAGARFQNGENIKKGSINVYQDLYQQLEEVK</sequence>
<dbReference type="InterPro" id="IPR015421">
    <property type="entry name" value="PyrdxlP-dep_Trfase_major"/>
</dbReference>
<dbReference type="AlphaFoldDB" id="A0A160M5S8"/>
<dbReference type="InterPro" id="IPR036633">
    <property type="entry name" value="Prn/Lys/Arg_de-COase_C_sf"/>
</dbReference>
<dbReference type="Proteomes" id="UP000077856">
    <property type="component" value="Chromosome"/>
</dbReference>
<evidence type="ECO:0000313" key="8">
    <source>
        <dbReference type="EMBL" id="AND37672.1"/>
    </source>
</evidence>
<evidence type="ECO:0000313" key="9">
    <source>
        <dbReference type="Proteomes" id="UP000077856"/>
    </source>
</evidence>
<dbReference type="eggNOG" id="COG1982">
    <property type="taxonomic scope" value="Bacteria"/>
</dbReference>
<dbReference type="InterPro" id="IPR015424">
    <property type="entry name" value="PyrdxlP-dep_Trfase"/>
</dbReference>
<proteinExistence type="inferred from homology"/>
<organism evidence="8 9">
    <name type="scientific">Cytobacillus oceanisediminis 2691</name>
    <dbReference type="NCBI Taxonomy" id="1196031"/>
    <lineage>
        <taxon>Bacteria</taxon>
        <taxon>Bacillati</taxon>
        <taxon>Bacillota</taxon>
        <taxon>Bacilli</taxon>
        <taxon>Bacillales</taxon>
        <taxon>Bacillaceae</taxon>
        <taxon>Cytobacillus</taxon>
    </lineage>
</organism>
<evidence type="ECO:0000256" key="2">
    <source>
        <dbReference type="ARBA" id="ARBA00010671"/>
    </source>
</evidence>
<evidence type="ECO:0000256" key="4">
    <source>
        <dbReference type="ARBA" id="ARBA00022898"/>
    </source>
</evidence>
<feature type="domain" description="Orn/Lys/Arg decarboxylases family 1 pyridoxal-P attachment site" evidence="6">
    <location>
        <begin position="6"/>
        <end position="307"/>
    </location>
</feature>
<evidence type="ECO:0000259" key="6">
    <source>
        <dbReference type="Pfam" id="PF01276"/>
    </source>
</evidence>
<dbReference type="Pfam" id="PF03711">
    <property type="entry name" value="OKR_DC_1_C"/>
    <property type="match status" value="1"/>
</dbReference>
<dbReference type="PANTHER" id="PTHR43277">
    <property type="entry name" value="ARGININE DECARBOXYLASE"/>
    <property type="match status" value="1"/>
</dbReference>
<dbReference type="RefSeq" id="WP_019382034.1">
    <property type="nucleotide sequence ID" value="NZ_CP015506.1"/>
</dbReference>
<evidence type="ECO:0000256" key="3">
    <source>
        <dbReference type="ARBA" id="ARBA00022793"/>
    </source>
</evidence>
<accession>A0A160M5S8</accession>
<keyword evidence="4" id="KW-0663">Pyridoxal phosphate</keyword>
<dbReference type="Gene3D" id="3.40.640.10">
    <property type="entry name" value="Type I PLP-dependent aspartate aminotransferase-like (Major domain)"/>
    <property type="match status" value="1"/>
</dbReference>
<keyword evidence="5" id="KW-0456">Lyase</keyword>
<dbReference type="Pfam" id="PF01276">
    <property type="entry name" value="OKR_DC_1"/>
    <property type="match status" value="1"/>
</dbReference>
<dbReference type="CDD" id="cd00615">
    <property type="entry name" value="Orn_deC_like"/>
    <property type="match status" value="1"/>
</dbReference>
<keyword evidence="3" id="KW-0210">Decarboxylase</keyword>
<reference evidence="8 9" key="1">
    <citation type="submission" date="2016-04" db="EMBL/GenBank/DDBJ databases">
        <title>Complete genome sequence of Bacillus oceanisediminis strain 2691.</title>
        <authorList>
            <person name="Jeong H."/>
            <person name="Kim H.J."/>
            <person name="Lee D.-W."/>
        </authorList>
    </citation>
    <scope>NUCLEOTIDE SEQUENCE [LARGE SCALE GENOMIC DNA]</scope>
    <source>
        <strain evidence="8 9">2691</strain>
    </source>
</reference>
<dbReference type="KEGG" id="bon:A361_00200"/>
<gene>
    <name evidence="8" type="ORF">A361_00200</name>
</gene>
<dbReference type="EMBL" id="CP015506">
    <property type="protein sequence ID" value="AND37672.1"/>
    <property type="molecule type" value="Genomic_DNA"/>
</dbReference>
<dbReference type="PANTHER" id="PTHR43277:SF3">
    <property type="entry name" value="DECARBOXYLASE, PUTATIVE-RELATED"/>
    <property type="match status" value="1"/>
</dbReference>
<comment type="similarity">
    <text evidence="2">Belongs to the Orn/Lys/Arg decarboxylase class-I family.</text>
</comment>
<evidence type="ECO:0000256" key="1">
    <source>
        <dbReference type="ARBA" id="ARBA00001933"/>
    </source>
</evidence>
<comment type="cofactor">
    <cofactor evidence="1">
        <name>pyridoxal 5'-phosphate</name>
        <dbReference type="ChEBI" id="CHEBI:597326"/>
    </cofactor>
</comment>
<dbReference type="SUPFAM" id="SSF53383">
    <property type="entry name" value="PLP-dependent transferases"/>
    <property type="match status" value="1"/>
</dbReference>
<dbReference type="InterPro" id="IPR000310">
    <property type="entry name" value="Orn/Lys/Arg_deCO2ase_major_dom"/>
</dbReference>
<protein>
    <submittedName>
        <fullName evidence="8">Arginine decarboxylase</fullName>
    </submittedName>
</protein>
<evidence type="ECO:0000259" key="7">
    <source>
        <dbReference type="Pfam" id="PF03711"/>
    </source>
</evidence>
<evidence type="ECO:0000256" key="5">
    <source>
        <dbReference type="ARBA" id="ARBA00023239"/>
    </source>
</evidence>
<dbReference type="Gene3D" id="3.90.105.10">
    <property type="entry name" value="Molybdopterin biosynthesis moea protein, domain 2"/>
    <property type="match status" value="1"/>
</dbReference>
<dbReference type="InterPro" id="IPR008286">
    <property type="entry name" value="Prn/Lys/Arg_de-COase_C"/>
</dbReference>
<dbReference type="InterPro" id="IPR052357">
    <property type="entry name" value="Orn_Lys_Arg_decarboxylase-I"/>
</dbReference>